<sequence>MKIFITQYFPVILSTIALIFSILSFWRTSKRYRVFFNDQIDYYLDSAVYCNDTSGHFIPESAVGYGINFSIDIVNTSPVDIGYFDLVVIDADTHELLPLVTRRSMPPRFRDMIFYRENQTNPLLPSVHHMPEGISGVLKANAVTQWDLFVRAGEDTQHIAVSFCVAMKKPPFARRNPYCQDNFKSFRSEFRVCNVTGWAELAKKTRPILGTSYQEAADRDKNHLGFHY</sequence>
<dbReference type="Proteomes" id="UP000461754">
    <property type="component" value="Unassembled WGS sequence"/>
</dbReference>
<organism evidence="2 3">
    <name type="scientific">Pseudoramibacter porci</name>
    <dbReference type="NCBI Taxonomy" id="2606631"/>
    <lineage>
        <taxon>Bacteria</taxon>
        <taxon>Bacillati</taxon>
        <taxon>Bacillota</taxon>
        <taxon>Clostridia</taxon>
        <taxon>Eubacteriales</taxon>
        <taxon>Eubacteriaceae</taxon>
        <taxon>Pseudoramibacter</taxon>
    </lineage>
</organism>
<evidence type="ECO:0000313" key="2">
    <source>
        <dbReference type="EMBL" id="MSS18835.1"/>
    </source>
</evidence>
<proteinExistence type="predicted"/>
<dbReference type="RefSeq" id="WP_154575243.1">
    <property type="nucleotide sequence ID" value="NZ_VUMO01000001.1"/>
</dbReference>
<keyword evidence="1" id="KW-1133">Transmembrane helix</keyword>
<dbReference type="EMBL" id="VUMO01000001">
    <property type="protein sequence ID" value="MSS18835.1"/>
    <property type="molecule type" value="Genomic_DNA"/>
</dbReference>
<keyword evidence="3" id="KW-1185">Reference proteome</keyword>
<reference evidence="2 3" key="1">
    <citation type="submission" date="2019-08" db="EMBL/GenBank/DDBJ databases">
        <title>In-depth cultivation of the pig gut microbiome towards novel bacterial diversity and tailored functional studies.</title>
        <authorList>
            <person name="Wylensek D."/>
            <person name="Hitch T.C.A."/>
            <person name="Clavel T."/>
        </authorList>
    </citation>
    <scope>NUCLEOTIDE SEQUENCE [LARGE SCALE GENOMIC DNA]</scope>
    <source>
        <strain evidence="2 3">RF-744-FAT-4</strain>
    </source>
</reference>
<protein>
    <submittedName>
        <fullName evidence="2">Uncharacterized protein</fullName>
    </submittedName>
</protein>
<evidence type="ECO:0000313" key="3">
    <source>
        <dbReference type="Proteomes" id="UP000461754"/>
    </source>
</evidence>
<evidence type="ECO:0000256" key="1">
    <source>
        <dbReference type="SAM" id="Phobius"/>
    </source>
</evidence>
<keyword evidence="1" id="KW-0472">Membrane</keyword>
<comment type="caution">
    <text evidence="2">The sequence shown here is derived from an EMBL/GenBank/DDBJ whole genome shotgun (WGS) entry which is preliminary data.</text>
</comment>
<accession>A0A7X2T9A2</accession>
<feature type="transmembrane region" description="Helical" evidence="1">
    <location>
        <begin position="6"/>
        <end position="26"/>
    </location>
</feature>
<name>A0A7X2T9A2_9FIRM</name>
<gene>
    <name evidence="2" type="ORF">FYJ52_00155</name>
</gene>
<dbReference type="AlphaFoldDB" id="A0A7X2T9A2"/>
<keyword evidence="1" id="KW-0812">Transmembrane</keyword>